<dbReference type="InterPro" id="IPR029058">
    <property type="entry name" value="AB_hydrolase_fold"/>
</dbReference>
<reference evidence="4 5" key="1">
    <citation type="submission" date="2017-03" db="EMBL/GenBank/DDBJ databases">
        <title>Genomes of endolithic fungi from Antarctica.</title>
        <authorList>
            <person name="Coleine C."/>
            <person name="Masonjones S."/>
            <person name="Stajich J.E."/>
        </authorList>
    </citation>
    <scope>NUCLEOTIDE SEQUENCE [LARGE SCALE GENOMIC DNA]</scope>
    <source>
        <strain evidence="4 5">CCFEE 6315</strain>
    </source>
</reference>
<dbReference type="GO" id="GO:0016787">
    <property type="term" value="F:hydrolase activity"/>
    <property type="evidence" value="ECO:0007669"/>
    <property type="project" value="UniProtKB-KW"/>
</dbReference>
<evidence type="ECO:0000313" key="5">
    <source>
        <dbReference type="Proteomes" id="UP000308549"/>
    </source>
</evidence>
<evidence type="ECO:0000313" key="4">
    <source>
        <dbReference type="EMBL" id="TKA27568.1"/>
    </source>
</evidence>
<dbReference type="EMBL" id="NAJL01000022">
    <property type="protein sequence ID" value="TKA27568.1"/>
    <property type="molecule type" value="Genomic_DNA"/>
</dbReference>
<proteinExistence type="inferred from homology"/>
<feature type="domain" description="Peptidase S33 tripeptidyl aminopeptidase-like C-terminal" evidence="3">
    <location>
        <begin position="375"/>
        <end position="476"/>
    </location>
</feature>
<comment type="caution">
    <text evidence="4">The sequence shown here is derived from an EMBL/GenBank/DDBJ whole genome shotgun (WGS) entry which is preliminary data.</text>
</comment>
<evidence type="ECO:0000256" key="2">
    <source>
        <dbReference type="ARBA" id="ARBA00022801"/>
    </source>
</evidence>
<dbReference type="OrthoDB" id="425534at2759"/>
<dbReference type="Gene3D" id="3.40.50.1820">
    <property type="entry name" value="alpha/beta hydrolase"/>
    <property type="match status" value="2"/>
</dbReference>
<evidence type="ECO:0000259" key="3">
    <source>
        <dbReference type="Pfam" id="PF08386"/>
    </source>
</evidence>
<dbReference type="PANTHER" id="PTHR43248">
    <property type="entry name" value="2-SUCCINYL-6-HYDROXY-2,4-CYCLOHEXADIENE-1-CARBOXYLATE SYNTHASE"/>
    <property type="match status" value="1"/>
</dbReference>
<gene>
    <name evidence="4" type="ORF">B0A50_04399</name>
</gene>
<comment type="similarity">
    <text evidence="1">Belongs to the peptidase S33 family.</text>
</comment>
<dbReference type="Pfam" id="PF08386">
    <property type="entry name" value="Abhydrolase_4"/>
    <property type="match status" value="1"/>
</dbReference>
<dbReference type="InterPro" id="IPR051601">
    <property type="entry name" value="Serine_prot/Carboxylest_S33"/>
</dbReference>
<organism evidence="4 5">
    <name type="scientific">Salinomyces thailandicus</name>
    <dbReference type="NCBI Taxonomy" id="706561"/>
    <lineage>
        <taxon>Eukaryota</taxon>
        <taxon>Fungi</taxon>
        <taxon>Dikarya</taxon>
        <taxon>Ascomycota</taxon>
        <taxon>Pezizomycotina</taxon>
        <taxon>Dothideomycetes</taxon>
        <taxon>Dothideomycetidae</taxon>
        <taxon>Mycosphaerellales</taxon>
        <taxon>Teratosphaeriaceae</taxon>
        <taxon>Salinomyces</taxon>
    </lineage>
</organism>
<accession>A0A4U0TYL6</accession>
<dbReference type="PANTHER" id="PTHR43248:SF25">
    <property type="entry name" value="AB HYDROLASE-1 DOMAIN-CONTAINING PROTEIN-RELATED"/>
    <property type="match status" value="1"/>
</dbReference>
<name>A0A4U0TYL6_9PEZI</name>
<evidence type="ECO:0000256" key="1">
    <source>
        <dbReference type="ARBA" id="ARBA00010088"/>
    </source>
</evidence>
<keyword evidence="5" id="KW-1185">Reference proteome</keyword>
<dbReference type="InterPro" id="IPR013595">
    <property type="entry name" value="Pept_S33_TAP-like_C"/>
</dbReference>
<dbReference type="Proteomes" id="UP000308549">
    <property type="component" value="Unassembled WGS sequence"/>
</dbReference>
<keyword evidence="2" id="KW-0378">Hydrolase</keyword>
<sequence length="522" mass="57480">MGAHIQAVVDAEREVTVSEQGDRYFDIISFDPRGVNHTTPTISCFPDSAARDRWNLQVEAEGILGSSSRSLRTSWRRANALAEGCSRMLMSDEMQSIAEHVSTASVAADIEQIVEKHGEWREAQARRLLACKNSLINYASPVCNSTVPSQLVWKKGAEALQYWGFSYGTLIGSTFASNFPDRIERMVLDGVVDMEDYYSGTWMGNLADTDKILDRFMHYCFRAGPSKCHFWREGGPEAIHDAYNQLLSDIKDDPLAVPGTEQRGPEIISWTDLKLLIKDALYQPIHSFPILAEMMQDITHGNGSRFADYKHGGRKALCHSSDKCKTPYSHDCILPGWSAYDVAPAVLCSDAEDSGVFTEDDFRSYWGELQNQSHAMGDYWAATRLTCAGWQAKAKNGFKGPFGANTSHPLLFVGNTLDTVTPFRNAAKTADRFPGSGLLRQDSEGHCSFTQPSVCTAKAIRRYLQDGSLPVPGAVCASDSTPFLGAQALPDHASSGEKALLRVLQEASSGFNTYPMFGSSYP</sequence>
<dbReference type="SUPFAM" id="SSF53474">
    <property type="entry name" value="alpha/beta-Hydrolases"/>
    <property type="match status" value="1"/>
</dbReference>
<protein>
    <recommendedName>
        <fullName evidence="3">Peptidase S33 tripeptidyl aminopeptidase-like C-terminal domain-containing protein</fullName>
    </recommendedName>
</protein>
<dbReference type="AlphaFoldDB" id="A0A4U0TYL6"/>